<dbReference type="STRING" id="767769.A0A1L9V224"/>
<dbReference type="InterPro" id="IPR010730">
    <property type="entry name" value="HET"/>
</dbReference>
<dbReference type="OrthoDB" id="194358at2759"/>
<accession>A0A1L9V224</accession>
<dbReference type="OMA" id="YTSHIVI"/>
<dbReference type="SMART" id="SM00220">
    <property type="entry name" value="S_TKc"/>
    <property type="match status" value="1"/>
</dbReference>
<dbReference type="EMBL" id="KV878679">
    <property type="protein sequence ID" value="OJJ77987.1"/>
    <property type="molecule type" value="Genomic_DNA"/>
</dbReference>
<dbReference type="Proteomes" id="UP000184499">
    <property type="component" value="Unassembled WGS sequence"/>
</dbReference>
<dbReference type="RefSeq" id="XP_067485234.1">
    <property type="nucleotide sequence ID" value="XM_067626611.1"/>
</dbReference>
<keyword evidence="1" id="KW-0547">Nucleotide-binding</keyword>
<dbReference type="InterPro" id="IPR011009">
    <property type="entry name" value="Kinase-like_dom_sf"/>
</dbReference>
<reference evidence="4" key="1">
    <citation type="journal article" date="2017" name="Genome Biol.">
        <title>Comparative genomics reveals high biological diversity and specific adaptations in the industrially and medically important fungal genus Aspergillus.</title>
        <authorList>
            <person name="de Vries R.P."/>
            <person name="Riley R."/>
            <person name="Wiebenga A."/>
            <person name="Aguilar-Osorio G."/>
            <person name="Amillis S."/>
            <person name="Uchima C.A."/>
            <person name="Anderluh G."/>
            <person name="Asadollahi M."/>
            <person name="Askin M."/>
            <person name="Barry K."/>
            <person name="Battaglia E."/>
            <person name="Bayram O."/>
            <person name="Benocci T."/>
            <person name="Braus-Stromeyer S.A."/>
            <person name="Caldana C."/>
            <person name="Canovas D."/>
            <person name="Cerqueira G.C."/>
            <person name="Chen F."/>
            <person name="Chen W."/>
            <person name="Choi C."/>
            <person name="Clum A."/>
            <person name="Dos Santos R.A."/>
            <person name="Damasio A.R."/>
            <person name="Diallinas G."/>
            <person name="Emri T."/>
            <person name="Fekete E."/>
            <person name="Flipphi M."/>
            <person name="Freyberg S."/>
            <person name="Gallo A."/>
            <person name="Gournas C."/>
            <person name="Habgood R."/>
            <person name="Hainaut M."/>
            <person name="Harispe M.L."/>
            <person name="Henrissat B."/>
            <person name="Hilden K.S."/>
            <person name="Hope R."/>
            <person name="Hossain A."/>
            <person name="Karabika E."/>
            <person name="Karaffa L."/>
            <person name="Karanyi Z."/>
            <person name="Krasevec N."/>
            <person name="Kuo A."/>
            <person name="Kusch H."/>
            <person name="LaButti K."/>
            <person name="Lagendijk E.L."/>
            <person name="Lapidus A."/>
            <person name="Levasseur A."/>
            <person name="Lindquist E."/>
            <person name="Lipzen A."/>
            <person name="Logrieco A.F."/>
            <person name="MacCabe A."/>
            <person name="Maekelae M.R."/>
            <person name="Malavazi I."/>
            <person name="Melin P."/>
            <person name="Meyer V."/>
            <person name="Mielnichuk N."/>
            <person name="Miskei M."/>
            <person name="Molnar A.P."/>
            <person name="Mule G."/>
            <person name="Ngan C.Y."/>
            <person name="Orejas M."/>
            <person name="Orosz E."/>
            <person name="Ouedraogo J.P."/>
            <person name="Overkamp K.M."/>
            <person name="Park H.-S."/>
            <person name="Perrone G."/>
            <person name="Piumi F."/>
            <person name="Punt P.J."/>
            <person name="Ram A.F."/>
            <person name="Ramon A."/>
            <person name="Rauscher S."/>
            <person name="Record E."/>
            <person name="Riano-Pachon D.M."/>
            <person name="Robert V."/>
            <person name="Roehrig J."/>
            <person name="Ruller R."/>
            <person name="Salamov A."/>
            <person name="Salih N.S."/>
            <person name="Samson R.A."/>
            <person name="Sandor E."/>
            <person name="Sanguinetti M."/>
            <person name="Schuetze T."/>
            <person name="Sepcic K."/>
            <person name="Shelest E."/>
            <person name="Sherlock G."/>
            <person name="Sophianopoulou V."/>
            <person name="Squina F.M."/>
            <person name="Sun H."/>
            <person name="Susca A."/>
            <person name="Todd R.B."/>
            <person name="Tsang A."/>
            <person name="Unkles S.E."/>
            <person name="van de Wiele N."/>
            <person name="van Rossen-Uffink D."/>
            <person name="Oliveira J.V."/>
            <person name="Vesth T.C."/>
            <person name="Visser J."/>
            <person name="Yu J.-H."/>
            <person name="Zhou M."/>
            <person name="Andersen M.R."/>
            <person name="Archer D.B."/>
            <person name="Baker S.E."/>
            <person name="Benoit I."/>
            <person name="Brakhage A.A."/>
            <person name="Braus G.H."/>
            <person name="Fischer R."/>
            <person name="Frisvad J.C."/>
            <person name="Goldman G.H."/>
            <person name="Houbraken J."/>
            <person name="Oakley B."/>
            <person name="Pocsi I."/>
            <person name="Scazzocchio C."/>
            <person name="Seiboth B."/>
            <person name="vanKuyk P.A."/>
            <person name="Wortman J."/>
            <person name="Dyer P.S."/>
            <person name="Grigoriev I.V."/>
        </authorList>
    </citation>
    <scope>NUCLEOTIDE SEQUENCE [LARGE SCALE GENOMIC DNA]</scope>
    <source>
        <strain evidence="4">CBS 101740 / IMI 381727 / IBT 21946</strain>
    </source>
</reference>
<dbReference type="PANTHER" id="PTHR10622">
    <property type="entry name" value="HET DOMAIN-CONTAINING PROTEIN"/>
    <property type="match status" value="1"/>
</dbReference>
<name>A0A1L9V224_ASPBC</name>
<feature type="binding site" evidence="1">
    <location>
        <position position="997"/>
    </location>
    <ligand>
        <name>ATP</name>
        <dbReference type="ChEBI" id="CHEBI:30616"/>
    </ligand>
</feature>
<dbReference type="PROSITE" id="PS00107">
    <property type="entry name" value="PROTEIN_KINASE_ATP"/>
    <property type="match status" value="1"/>
</dbReference>
<dbReference type="PANTHER" id="PTHR10622:SF10">
    <property type="entry name" value="HET DOMAIN-CONTAINING PROTEIN"/>
    <property type="match status" value="1"/>
</dbReference>
<dbReference type="Gene3D" id="1.10.510.10">
    <property type="entry name" value="Transferase(Phosphotransferase) domain 1"/>
    <property type="match status" value="1"/>
</dbReference>
<keyword evidence="4" id="KW-1185">Reference proteome</keyword>
<evidence type="ECO:0000313" key="4">
    <source>
        <dbReference type="Proteomes" id="UP000184499"/>
    </source>
</evidence>
<keyword evidence="1" id="KW-0067">ATP-binding</keyword>
<evidence type="ECO:0000259" key="2">
    <source>
        <dbReference type="PROSITE" id="PS50011"/>
    </source>
</evidence>
<dbReference type="InterPro" id="IPR000719">
    <property type="entry name" value="Prot_kinase_dom"/>
</dbReference>
<dbReference type="VEuPathDB" id="FungiDB:ASPBRDRAFT_50800"/>
<feature type="domain" description="Protein kinase" evidence="2">
    <location>
        <begin position="968"/>
        <end position="1306"/>
    </location>
</feature>
<proteinExistence type="predicted"/>
<dbReference type="GO" id="GO:0005524">
    <property type="term" value="F:ATP binding"/>
    <property type="evidence" value="ECO:0007669"/>
    <property type="project" value="UniProtKB-UniRule"/>
</dbReference>
<dbReference type="Pfam" id="PF06985">
    <property type="entry name" value="HET"/>
    <property type="match status" value="1"/>
</dbReference>
<sequence>MRLINVNTLKLEEFIRSVPRYAILSHTWGADHEELSFCDITKGDPEKRGSLPFKVVKCCEQAKEDGLEYAWIDTCCIDKTNSVELGTAINSMFRWYSEAAICYAYLADVTTGDNDRFPSNQFYSCRWFQRGWTLQELLAPDNLRFYDHKWRYLGTKANRSTTIEHRFGIPRRFLQGTPLSEASVAQRMSWASKRETKREEDIAYCLLGIFDVSMPLIYGEGGYKAFTRLQREIMRYSRDESILAWGSQGAELTTSDSVDLGFSAGVFAASPADFANCGKIVPRMDKAKSLTPFAIDGGLLRISLPLHFSTISGEVFGLLNCGPQHDHKAVVGVPLSNVASSEYLRPQGRYPNMFVLNETSAPAQLVYIQTERQKKSTSEASHQDYFHIEDPLEAGLELIEVEPQDRWLKDRSIITTTNDPADKTIQQTWTRFRSESEGSSDFLVLLEFQTQAWQVQARCHVMVATRNTSLADIARKAGCIRQGAFGKLGANNGTLSIQARVERDSMQKIFVVKLAAVANPPSVTVDATFELEVLMLKLQVESVMHVEDDFRLKADNFDQHELETTSSLESAKAGLIEIEEEIGRLSEQKSQLLGILSRASQAEIRQREAMLSERRRSLEGKLDGWKRTVLRTGYGLLLHQTGRGAPNAGGFSLTKSVPRGTSTEPSGWVRADDETMLSDTEAVEAEAELNGLIGTDSDVVRHINNLLKCDPLLLRFFGNEQKRRLLVYIWKKAEDMYAGHERAHYGKSMAQTVKVSMYQQVFYCDDSSAMGCEDRWDAQKELVKRMAKVTTQMLPAGKGVALRFINHEVDKSPNLAFDRVKKIMNSMPLRLGGTTAIGKSLESKILAPLVYSKVKSQSLYRPLLIIITIGSRPESGAESEFVDAIIECGRKLELAGYPRRTVMFMIYQLGTSEVTSEFVRRLKNDWRIRPVTSVFSEWEEAIEEETLPTYNADEYYPVRLGEVLNGRYQVIAKLGYGVTSTVWLGRDLSDSKHVALKIYVSGTMDRNRELNAYERINAVQTDHAGQGLIRKLWDRFFLEGPHGRHICLVHQPLGLSVDQFLYFCPGRVMDLDTVKPCLRQVLGVLDFLHTEAQVIHTDLQLKNLLLPGDPKDFSGLEDSEIQAPTPRKIVDPERTIYTSHIVIPGNGLPLLSDFGEARFSDEEHDEDIMPNLYRAPEVVLKMNWDSKVDVWSTALMAWDMVCTRTLFDGRNSDGIFDDRVHLAEMVAIMGPPPIDFIKRSKVGWVFWDENGKWKDLAPVPSMILEERAADIKGPDKEAFLQFMRRALTWDPRDRPTAGELIFDEWLMKGFKLSSQLSKDS</sequence>
<dbReference type="GeneID" id="93579099"/>
<dbReference type="Pfam" id="PF00069">
    <property type="entry name" value="Pkinase"/>
    <property type="match status" value="1"/>
</dbReference>
<evidence type="ECO:0000313" key="3">
    <source>
        <dbReference type="EMBL" id="OJJ77987.1"/>
    </source>
</evidence>
<dbReference type="GO" id="GO:0004672">
    <property type="term" value="F:protein kinase activity"/>
    <property type="evidence" value="ECO:0007669"/>
    <property type="project" value="InterPro"/>
</dbReference>
<evidence type="ECO:0000256" key="1">
    <source>
        <dbReference type="PROSITE-ProRule" id="PRU10141"/>
    </source>
</evidence>
<dbReference type="SUPFAM" id="SSF56112">
    <property type="entry name" value="Protein kinase-like (PK-like)"/>
    <property type="match status" value="1"/>
</dbReference>
<dbReference type="InterPro" id="IPR017441">
    <property type="entry name" value="Protein_kinase_ATP_BS"/>
</dbReference>
<organism evidence="3 4">
    <name type="scientific">Aspergillus brasiliensis (strain CBS 101740 / IMI 381727 / IBT 21946)</name>
    <dbReference type="NCBI Taxonomy" id="767769"/>
    <lineage>
        <taxon>Eukaryota</taxon>
        <taxon>Fungi</taxon>
        <taxon>Dikarya</taxon>
        <taxon>Ascomycota</taxon>
        <taxon>Pezizomycotina</taxon>
        <taxon>Eurotiomycetes</taxon>
        <taxon>Eurotiomycetidae</taxon>
        <taxon>Eurotiales</taxon>
        <taxon>Aspergillaceae</taxon>
        <taxon>Aspergillus</taxon>
        <taxon>Aspergillus subgen. Circumdati</taxon>
    </lineage>
</organism>
<protein>
    <recommendedName>
        <fullName evidence="2">Protein kinase domain-containing protein</fullName>
    </recommendedName>
</protein>
<dbReference type="Gene3D" id="3.30.200.20">
    <property type="entry name" value="Phosphorylase Kinase, domain 1"/>
    <property type="match status" value="1"/>
</dbReference>
<dbReference type="PROSITE" id="PS50011">
    <property type="entry name" value="PROTEIN_KINASE_DOM"/>
    <property type="match status" value="1"/>
</dbReference>
<gene>
    <name evidence="3" type="ORF">ASPBRDRAFT_50800</name>
</gene>